<evidence type="ECO:0000313" key="9">
    <source>
        <dbReference type="Proteomes" id="UP000005580"/>
    </source>
</evidence>
<dbReference type="GO" id="GO:0003899">
    <property type="term" value="F:DNA-directed RNA polymerase activity"/>
    <property type="evidence" value="ECO:0007669"/>
    <property type="project" value="UniProtKB-EC"/>
</dbReference>
<evidence type="ECO:0000313" key="8">
    <source>
        <dbReference type="EMBL" id="EFZ37157.1"/>
    </source>
</evidence>
<dbReference type="GO" id="GO:0016987">
    <property type="term" value="F:sigma factor activity"/>
    <property type="evidence" value="ECO:0007669"/>
    <property type="project" value="UniProtKB-KW"/>
</dbReference>
<dbReference type="AlphaFoldDB" id="E7RPW4"/>
<evidence type="ECO:0000259" key="6">
    <source>
        <dbReference type="Pfam" id="PF04542"/>
    </source>
</evidence>
<feature type="domain" description="RNA polymerase sigma factor 70 region 4 type 2" evidence="7">
    <location>
        <begin position="101"/>
        <end position="153"/>
    </location>
</feature>
<dbReference type="EC" id="2.7.7.6" evidence="8"/>
<evidence type="ECO:0000256" key="1">
    <source>
        <dbReference type="ARBA" id="ARBA00010641"/>
    </source>
</evidence>
<dbReference type="HOGENOM" id="CLU_047691_4_4_10"/>
<dbReference type="eggNOG" id="COG1595">
    <property type="taxonomic scope" value="Bacteria"/>
</dbReference>
<dbReference type="Proteomes" id="UP000005580">
    <property type="component" value="Unassembled WGS sequence"/>
</dbReference>
<comment type="caution">
    <text evidence="8">The sequence shown here is derived from an EMBL/GenBank/DDBJ whole genome shotgun (WGS) entry which is preliminary data.</text>
</comment>
<dbReference type="InterPro" id="IPR039425">
    <property type="entry name" value="RNA_pol_sigma-70-like"/>
</dbReference>
<dbReference type="InterPro" id="IPR007627">
    <property type="entry name" value="RNA_pol_sigma70_r2"/>
</dbReference>
<dbReference type="SUPFAM" id="SSF88659">
    <property type="entry name" value="Sigma3 and sigma4 domains of RNA polymerase sigma factors"/>
    <property type="match status" value="1"/>
</dbReference>
<dbReference type="NCBIfam" id="TIGR02937">
    <property type="entry name" value="sigma70-ECF"/>
    <property type="match status" value="1"/>
</dbReference>
<dbReference type="Gene3D" id="1.10.1740.10">
    <property type="match status" value="1"/>
</dbReference>
<dbReference type="InterPro" id="IPR013324">
    <property type="entry name" value="RNA_pol_sigma_r3/r4-like"/>
</dbReference>
<keyword evidence="8" id="KW-0808">Transferase</keyword>
<sequence>MMEQKDFEIFVLQTRLKLLRSAEILLKDADDAEDAVQDTVFKLWAMRNRLDEYRSVEALSMVVLRRICLNRLRRANFDLPPTVPDTEPSAEQRLIGREETERVEKLIALLPDKQQTVLRMKHADGLETATIAQLTGISEEAVRQNLSRARRRILKYFE</sequence>
<dbReference type="STRING" id="28134.SAMN05444288_1657"/>
<evidence type="ECO:0000256" key="2">
    <source>
        <dbReference type="ARBA" id="ARBA00023015"/>
    </source>
</evidence>
<reference evidence="8" key="1">
    <citation type="submission" date="2011-01" db="EMBL/GenBank/DDBJ databases">
        <authorList>
            <person name="Muzny D."/>
            <person name="Qin X."/>
            <person name="Buhay C."/>
            <person name="Dugan-Rocha S."/>
            <person name="Ding Y."/>
            <person name="Chen G."/>
            <person name="Hawes A."/>
            <person name="Holder M."/>
            <person name="Jhangiani S."/>
            <person name="Johnson A."/>
            <person name="Khan Z."/>
            <person name="Li Z."/>
            <person name="Liu W."/>
            <person name="Liu X."/>
            <person name="Perez L."/>
            <person name="Shen H."/>
            <person name="Wang Q."/>
            <person name="Watt J."/>
            <person name="Xi L."/>
            <person name="Xin Y."/>
            <person name="Zhou J."/>
            <person name="Deng J."/>
            <person name="Jiang H."/>
            <person name="Liu Y."/>
            <person name="Qu J."/>
            <person name="Song X.-Z."/>
            <person name="Zhang L."/>
            <person name="Villasana D."/>
            <person name="Johnson A."/>
            <person name="Liu J."/>
            <person name="Liyanage D."/>
            <person name="Lorensuhewa L."/>
            <person name="Robinson T."/>
            <person name="Song A."/>
            <person name="Song B.-B."/>
            <person name="Dinh H."/>
            <person name="Thornton R."/>
            <person name="Coyle M."/>
            <person name="Francisco L."/>
            <person name="Jackson L."/>
            <person name="Javaid M."/>
            <person name="Korchina V."/>
            <person name="Kovar C."/>
            <person name="Mata R."/>
            <person name="Mathew T."/>
            <person name="Ngo R."/>
            <person name="Nguyen L."/>
            <person name="Nguyen N."/>
            <person name="Okwuonu G."/>
            <person name="Ongeri F."/>
            <person name="Pham C."/>
            <person name="Simmons D."/>
            <person name="Wilczek-Boney K."/>
            <person name="Hale W."/>
            <person name="Jakkamsetti A."/>
            <person name="Pham P."/>
            <person name="Ruth R."/>
            <person name="San Lucas F."/>
            <person name="Warren J."/>
            <person name="Zhang J."/>
            <person name="Zhao Z."/>
            <person name="Zhou C."/>
            <person name="Zhu D."/>
            <person name="Lee S."/>
            <person name="Bess C."/>
            <person name="Blankenburg K."/>
            <person name="Forbes L."/>
            <person name="Fu Q."/>
            <person name="Gubbala S."/>
            <person name="Hirani K."/>
            <person name="Jayaseelan J.C."/>
            <person name="Lara F."/>
            <person name="Munidasa M."/>
            <person name="Palculict T."/>
            <person name="Patil S."/>
            <person name="Pu L.-L."/>
            <person name="Saada N."/>
            <person name="Tang L."/>
            <person name="Weissenberger G."/>
            <person name="Zhu Y."/>
            <person name="Hemphill L."/>
            <person name="Shang Y."/>
            <person name="Youmans B."/>
            <person name="Ayvaz T."/>
            <person name="Ross M."/>
            <person name="Santibanez J."/>
            <person name="Aqrawi P."/>
            <person name="Gross S."/>
            <person name="Joshi V."/>
            <person name="Fowler G."/>
            <person name="Nazareth L."/>
            <person name="Reid J."/>
            <person name="Worley K."/>
            <person name="Petrosino J."/>
            <person name="Highlander S."/>
            <person name="Gibbs R."/>
        </authorList>
    </citation>
    <scope>NUCLEOTIDE SEQUENCE [LARGE SCALE GENOMIC DNA]</scope>
    <source>
        <strain evidence="8">ATCC 33269</strain>
    </source>
</reference>
<dbReference type="Gene3D" id="1.10.10.10">
    <property type="entry name" value="Winged helix-like DNA-binding domain superfamily/Winged helix DNA-binding domain"/>
    <property type="match status" value="1"/>
</dbReference>
<evidence type="ECO:0000259" key="7">
    <source>
        <dbReference type="Pfam" id="PF08281"/>
    </source>
</evidence>
<keyword evidence="8" id="KW-0548">Nucleotidyltransferase</keyword>
<name>E7RPW4_9BACT</name>
<keyword evidence="3" id="KW-0731">Sigma factor</keyword>
<dbReference type="Pfam" id="PF08281">
    <property type="entry name" value="Sigma70_r4_2"/>
    <property type="match status" value="1"/>
</dbReference>
<keyword evidence="2" id="KW-0805">Transcription regulation</keyword>
<protein>
    <submittedName>
        <fullName evidence="8">Sigma-70 region 2</fullName>
        <ecNumber evidence="8">2.7.7.6</ecNumber>
    </submittedName>
</protein>
<dbReference type="InterPro" id="IPR036388">
    <property type="entry name" value="WH-like_DNA-bd_sf"/>
</dbReference>
<proteinExistence type="inferred from homology"/>
<dbReference type="CDD" id="cd06171">
    <property type="entry name" value="Sigma70_r4"/>
    <property type="match status" value="1"/>
</dbReference>
<dbReference type="RefSeq" id="WP_004368491.1">
    <property type="nucleotide sequence ID" value="NZ_GL833118.1"/>
</dbReference>
<feature type="domain" description="RNA polymerase sigma-70 region 2" evidence="6">
    <location>
        <begin position="18"/>
        <end position="76"/>
    </location>
</feature>
<accession>E7RPW4</accession>
<evidence type="ECO:0000256" key="3">
    <source>
        <dbReference type="ARBA" id="ARBA00023082"/>
    </source>
</evidence>
<dbReference type="SUPFAM" id="SSF88946">
    <property type="entry name" value="Sigma2 domain of RNA polymerase sigma factors"/>
    <property type="match status" value="1"/>
</dbReference>
<dbReference type="PANTHER" id="PTHR43133:SF8">
    <property type="entry name" value="RNA POLYMERASE SIGMA FACTOR HI_1459-RELATED"/>
    <property type="match status" value="1"/>
</dbReference>
<dbReference type="Pfam" id="PF04542">
    <property type="entry name" value="Sigma70_r2"/>
    <property type="match status" value="1"/>
</dbReference>
<keyword evidence="9" id="KW-1185">Reference proteome</keyword>
<dbReference type="InterPro" id="IPR014284">
    <property type="entry name" value="RNA_pol_sigma-70_dom"/>
</dbReference>
<dbReference type="InterPro" id="IPR013249">
    <property type="entry name" value="RNA_pol_sigma70_r4_t2"/>
</dbReference>
<keyword evidence="5" id="KW-0804">Transcription</keyword>
<evidence type="ECO:0000256" key="5">
    <source>
        <dbReference type="ARBA" id="ARBA00023163"/>
    </source>
</evidence>
<dbReference type="GO" id="GO:0003677">
    <property type="term" value="F:DNA binding"/>
    <property type="evidence" value="ECO:0007669"/>
    <property type="project" value="UniProtKB-KW"/>
</dbReference>
<dbReference type="InterPro" id="IPR013325">
    <property type="entry name" value="RNA_pol_sigma_r2"/>
</dbReference>
<comment type="similarity">
    <text evidence="1">Belongs to the sigma-70 factor family. ECF subfamily.</text>
</comment>
<dbReference type="EMBL" id="AEPE02000004">
    <property type="protein sequence ID" value="EFZ37157.1"/>
    <property type="molecule type" value="Genomic_DNA"/>
</dbReference>
<dbReference type="PANTHER" id="PTHR43133">
    <property type="entry name" value="RNA POLYMERASE ECF-TYPE SIGMA FACTO"/>
    <property type="match status" value="1"/>
</dbReference>
<organism evidence="8 9">
    <name type="scientific">Hoylesella oralis ATCC 33269</name>
    <dbReference type="NCBI Taxonomy" id="873533"/>
    <lineage>
        <taxon>Bacteria</taxon>
        <taxon>Pseudomonadati</taxon>
        <taxon>Bacteroidota</taxon>
        <taxon>Bacteroidia</taxon>
        <taxon>Bacteroidales</taxon>
        <taxon>Prevotellaceae</taxon>
        <taxon>Hoylesella</taxon>
    </lineage>
</organism>
<gene>
    <name evidence="8" type="primary">sigL</name>
    <name evidence="8" type="ORF">HMPREF0663_11215</name>
</gene>
<evidence type="ECO:0000256" key="4">
    <source>
        <dbReference type="ARBA" id="ARBA00023125"/>
    </source>
</evidence>
<keyword evidence="4" id="KW-0238">DNA-binding</keyword>
<dbReference type="GO" id="GO:0006352">
    <property type="term" value="P:DNA-templated transcription initiation"/>
    <property type="evidence" value="ECO:0007669"/>
    <property type="project" value="InterPro"/>
</dbReference>